<dbReference type="Pfam" id="PF04264">
    <property type="entry name" value="YceI"/>
    <property type="match status" value="1"/>
</dbReference>
<gene>
    <name evidence="3" type="ORF">FCU45_09325</name>
</gene>
<dbReference type="InterPro" id="IPR007372">
    <property type="entry name" value="Lipid/polyisoprenoid-bd_YceI"/>
</dbReference>
<keyword evidence="1" id="KW-0732">Signal</keyword>
<feature type="domain" description="Lipid/polyisoprenoid-binding YceI-like" evidence="2">
    <location>
        <begin position="32"/>
        <end position="175"/>
    </location>
</feature>
<comment type="caution">
    <text evidence="3">The sequence shown here is derived from an EMBL/GenBank/DDBJ whole genome shotgun (WGS) entry which is preliminary data.</text>
</comment>
<evidence type="ECO:0000313" key="4">
    <source>
        <dbReference type="Proteomes" id="UP000309561"/>
    </source>
</evidence>
<dbReference type="SUPFAM" id="SSF101874">
    <property type="entry name" value="YceI-like"/>
    <property type="match status" value="1"/>
</dbReference>
<feature type="signal peptide" evidence="1">
    <location>
        <begin position="1"/>
        <end position="19"/>
    </location>
</feature>
<evidence type="ECO:0000259" key="2">
    <source>
        <dbReference type="Pfam" id="PF04264"/>
    </source>
</evidence>
<dbReference type="Gene3D" id="2.40.128.110">
    <property type="entry name" value="Lipid/polyisoprenoid-binding, YceI-like"/>
    <property type="match status" value="1"/>
</dbReference>
<dbReference type="EMBL" id="SZPX01000007">
    <property type="protein sequence ID" value="TKI68616.1"/>
    <property type="molecule type" value="Genomic_DNA"/>
</dbReference>
<dbReference type="InterPro" id="IPR036761">
    <property type="entry name" value="TTHA0802/YceI-like_sf"/>
</dbReference>
<proteinExistence type="predicted"/>
<reference evidence="3 4" key="1">
    <citation type="submission" date="2019-04" db="EMBL/GenBank/DDBJ databases">
        <title>Sulfurimonas crateris sp. nov. a facultative anaerobic sulfur-oxidizing chemolithautotrophic bacterium isolated from a terrestrial mud vulcano.</title>
        <authorList>
            <person name="Ratnikova N.M."/>
            <person name="Slobodkin A.I."/>
            <person name="Merkel A.Y."/>
            <person name="Novikov A."/>
            <person name="Bonch-Osmolovskaya E.A."/>
            <person name="Slobodkina G.B."/>
        </authorList>
    </citation>
    <scope>NUCLEOTIDE SEQUENCE [LARGE SCALE GENOMIC DNA]</scope>
    <source>
        <strain evidence="3 4">SN118</strain>
    </source>
</reference>
<dbReference type="OrthoDB" id="5339432at2"/>
<organism evidence="3 4">
    <name type="scientific">Sulfurimonas crateris</name>
    <dbReference type="NCBI Taxonomy" id="2574727"/>
    <lineage>
        <taxon>Bacteria</taxon>
        <taxon>Pseudomonadati</taxon>
        <taxon>Campylobacterota</taxon>
        <taxon>Epsilonproteobacteria</taxon>
        <taxon>Campylobacterales</taxon>
        <taxon>Sulfurimonadaceae</taxon>
        <taxon>Sulfurimonas</taxon>
    </lineage>
</organism>
<evidence type="ECO:0000256" key="1">
    <source>
        <dbReference type="SAM" id="SignalP"/>
    </source>
</evidence>
<feature type="chain" id="PRO_5020864604" evidence="1">
    <location>
        <begin position="20"/>
        <end position="175"/>
    </location>
</feature>
<sequence length="175" mass="19908">MMKKIFMMLLLALPLFAMNLELKSGYVAAHTEMMMDSTIDPINNYLKADITIENNDITTIKGKFWLEMTLFTSDKSDRDKSMYEEIEAEKFAFATYIISSIVKSEKEDGYVINGTLDFHGEKRELSADAKITTVNGSLIIEATSMILMSDYGIEMPCLMFMCVRDQVDLLIKATF</sequence>
<dbReference type="AlphaFoldDB" id="A0A4U2Z371"/>
<dbReference type="Proteomes" id="UP000309561">
    <property type="component" value="Unassembled WGS sequence"/>
</dbReference>
<accession>A0A4U2Z371</accession>
<evidence type="ECO:0000313" key="3">
    <source>
        <dbReference type="EMBL" id="TKI68616.1"/>
    </source>
</evidence>
<name>A0A4U2Z371_9BACT</name>
<protein>
    <submittedName>
        <fullName evidence="3">YceI family protein</fullName>
    </submittedName>
</protein>
<keyword evidence="4" id="KW-1185">Reference proteome</keyword>